<dbReference type="InterPro" id="IPR014756">
    <property type="entry name" value="Ig_E-set"/>
</dbReference>
<name>A0ABD5XRY4_9EURY</name>
<dbReference type="Gene3D" id="2.60.40.650">
    <property type="match status" value="1"/>
</dbReference>
<dbReference type="Proteomes" id="UP001596368">
    <property type="component" value="Unassembled WGS sequence"/>
</dbReference>
<organism evidence="3 4">
    <name type="scientific">Halobaculum litoreum</name>
    <dbReference type="NCBI Taxonomy" id="3031998"/>
    <lineage>
        <taxon>Archaea</taxon>
        <taxon>Methanobacteriati</taxon>
        <taxon>Methanobacteriota</taxon>
        <taxon>Stenosarchaea group</taxon>
        <taxon>Halobacteria</taxon>
        <taxon>Halobacteriales</taxon>
        <taxon>Haloferacaceae</taxon>
        <taxon>Halobaculum</taxon>
    </lineage>
</organism>
<sequence length="109" mass="11237">MSVGGHAYAGTRGVSAVQVSTDGGDTWTDAELTERLPGPTPADAAPDDSAVGAGEAADAWRGWRHEYEATDTHEVVVRAVEADGTVQPSAETDPYPSGASGWVAETVRP</sequence>
<dbReference type="AlphaFoldDB" id="A0ABD5XRY4"/>
<reference evidence="3 4" key="1">
    <citation type="journal article" date="2019" name="Int. J. Syst. Evol. Microbiol.">
        <title>The Global Catalogue of Microorganisms (GCM) 10K type strain sequencing project: providing services to taxonomists for standard genome sequencing and annotation.</title>
        <authorList>
            <consortium name="The Broad Institute Genomics Platform"/>
            <consortium name="The Broad Institute Genome Sequencing Center for Infectious Disease"/>
            <person name="Wu L."/>
            <person name="Ma J."/>
        </authorList>
    </citation>
    <scope>NUCLEOTIDE SEQUENCE [LARGE SCALE GENOMIC DNA]</scope>
    <source>
        <strain evidence="3 4">DT92</strain>
    </source>
</reference>
<evidence type="ECO:0000259" key="2">
    <source>
        <dbReference type="Pfam" id="PF03404"/>
    </source>
</evidence>
<gene>
    <name evidence="3" type="ORF">ACFQRB_08570</name>
</gene>
<feature type="compositionally biased region" description="Low complexity" evidence="1">
    <location>
        <begin position="41"/>
        <end position="54"/>
    </location>
</feature>
<feature type="domain" description="Moybdenum cofactor oxidoreductase dimerisation" evidence="2">
    <location>
        <begin position="2"/>
        <end position="90"/>
    </location>
</feature>
<evidence type="ECO:0000313" key="3">
    <source>
        <dbReference type="EMBL" id="MFC7136551.1"/>
    </source>
</evidence>
<keyword evidence="4" id="KW-1185">Reference proteome</keyword>
<protein>
    <recommendedName>
        <fullName evidence="2">Moybdenum cofactor oxidoreductase dimerisation domain-containing protein</fullName>
    </recommendedName>
</protein>
<evidence type="ECO:0000256" key="1">
    <source>
        <dbReference type="SAM" id="MobiDB-lite"/>
    </source>
</evidence>
<accession>A0ABD5XRY4</accession>
<feature type="region of interest" description="Disordered" evidence="1">
    <location>
        <begin position="85"/>
        <end position="109"/>
    </location>
</feature>
<evidence type="ECO:0000313" key="4">
    <source>
        <dbReference type="Proteomes" id="UP001596368"/>
    </source>
</evidence>
<dbReference type="PANTHER" id="PTHR19372:SF7">
    <property type="entry name" value="SULFITE OXIDASE, MITOCHONDRIAL"/>
    <property type="match status" value="1"/>
</dbReference>
<proteinExistence type="predicted"/>
<comment type="caution">
    <text evidence="3">The sequence shown here is derived from an EMBL/GenBank/DDBJ whole genome shotgun (WGS) entry which is preliminary data.</text>
</comment>
<dbReference type="Pfam" id="PF03404">
    <property type="entry name" value="Mo-co_dimer"/>
    <property type="match status" value="1"/>
</dbReference>
<dbReference type="EMBL" id="JBHSZG010000001">
    <property type="protein sequence ID" value="MFC7136551.1"/>
    <property type="molecule type" value="Genomic_DNA"/>
</dbReference>
<feature type="region of interest" description="Disordered" evidence="1">
    <location>
        <begin position="1"/>
        <end position="57"/>
    </location>
</feature>
<dbReference type="SUPFAM" id="SSF81296">
    <property type="entry name" value="E set domains"/>
    <property type="match status" value="1"/>
</dbReference>
<dbReference type="InterPro" id="IPR005066">
    <property type="entry name" value="MoCF_OxRdtse_dimer"/>
</dbReference>
<dbReference type="PANTHER" id="PTHR19372">
    <property type="entry name" value="SULFITE REDUCTASE"/>
    <property type="match status" value="1"/>
</dbReference>